<dbReference type="Proteomes" id="UP000251558">
    <property type="component" value="Unassembled WGS sequence"/>
</dbReference>
<accession>A0A330H8P7</accession>
<gene>
    <name evidence="1" type="ORF">DPM33_30160</name>
</gene>
<proteinExistence type="predicted"/>
<reference evidence="1 2" key="2">
    <citation type="submission" date="2018-07" db="EMBL/GenBank/DDBJ databases">
        <title>Diversity of Mesorhizobium strains in Brazil.</title>
        <authorList>
            <person name="Helene L.C.F."/>
            <person name="Dall'Agnol R."/>
            <person name="Delamuta J.R.M."/>
            <person name="Hungria M."/>
        </authorList>
    </citation>
    <scope>NUCLEOTIDE SEQUENCE [LARGE SCALE GENOMIC DNA]</scope>
    <source>
        <strain evidence="1 2">AC99b</strain>
    </source>
</reference>
<comment type="caution">
    <text evidence="1">The sequence shown here is derived from an EMBL/GenBank/DDBJ whole genome shotgun (WGS) entry which is preliminary data.</text>
</comment>
<reference evidence="2" key="1">
    <citation type="submission" date="2018-06" db="EMBL/GenBank/DDBJ databases">
        <authorList>
            <person name="Helene L.C."/>
            <person name="Dall'Agnol R."/>
            <person name="Delamuta J.R."/>
            <person name="Hungria M."/>
        </authorList>
    </citation>
    <scope>NUCLEOTIDE SEQUENCE [LARGE SCALE GENOMIC DNA]</scope>
    <source>
        <strain evidence="2">AC99b</strain>
    </source>
</reference>
<dbReference type="EMBL" id="QMBP01000021">
    <property type="protein sequence ID" value="RAZ84720.1"/>
    <property type="molecule type" value="Genomic_DNA"/>
</dbReference>
<name>A0A330H8P7_9HYPH</name>
<keyword evidence="2" id="KW-1185">Reference proteome</keyword>
<protein>
    <submittedName>
        <fullName evidence="1">Uncharacterized protein</fullName>
    </submittedName>
</protein>
<dbReference type="RefSeq" id="WP_112101029.1">
    <property type="nucleotide sequence ID" value="NZ_QMBP01000021.1"/>
</dbReference>
<sequence length="73" mass="7878">MYNFRISLDSQGVNRSNPAGWSHDEVDAGREGGMLRDRPVFIGVTSGGVFTGDRANPPDFLTPYLSLAFSSIG</sequence>
<dbReference type="AlphaFoldDB" id="A0A330H8P7"/>
<evidence type="ECO:0000313" key="2">
    <source>
        <dbReference type="Proteomes" id="UP000251558"/>
    </source>
</evidence>
<organism evidence="1 2">
    <name type="scientific">Mesorhizobium hawassense</name>
    <dbReference type="NCBI Taxonomy" id="1209954"/>
    <lineage>
        <taxon>Bacteria</taxon>
        <taxon>Pseudomonadati</taxon>
        <taxon>Pseudomonadota</taxon>
        <taxon>Alphaproteobacteria</taxon>
        <taxon>Hyphomicrobiales</taxon>
        <taxon>Phyllobacteriaceae</taxon>
        <taxon>Mesorhizobium</taxon>
    </lineage>
</organism>
<evidence type="ECO:0000313" key="1">
    <source>
        <dbReference type="EMBL" id="RAZ84720.1"/>
    </source>
</evidence>